<keyword evidence="2 4" id="KW-0328">Glycosyltransferase</keyword>
<dbReference type="FunFam" id="3.40.50.2000:FF:000050">
    <property type="entry name" value="UDP-glucuronosyltransferase"/>
    <property type="match status" value="1"/>
</dbReference>
<dbReference type="Proteomes" id="UP001168821">
    <property type="component" value="Unassembled WGS sequence"/>
</dbReference>
<keyword evidence="7" id="KW-1185">Reference proteome</keyword>
<dbReference type="GO" id="GO:0016020">
    <property type="term" value="C:membrane"/>
    <property type="evidence" value="ECO:0007669"/>
    <property type="project" value="UniProtKB-SubCell"/>
</dbReference>
<reference evidence="6" key="1">
    <citation type="journal article" date="2023" name="G3 (Bethesda)">
        <title>Whole genome assemblies of Zophobas morio and Tenebrio molitor.</title>
        <authorList>
            <person name="Kaur S."/>
            <person name="Stinson S.A."/>
            <person name="diCenzo G.C."/>
        </authorList>
    </citation>
    <scope>NUCLEOTIDE SEQUENCE</scope>
    <source>
        <strain evidence="6">QUZm001</strain>
    </source>
</reference>
<gene>
    <name evidence="6" type="ORF">Zmor_008158</name>
</gene>
<keyword evidence="5" id="KW-0812">Transmembrane</keyword>
<dbReference type="InterPro" id="IPR050271">
    <property type="entry name" value="UDP-glycosyltransferase"/>
</dbReference>
<keyword evidence="5" id="KW-1133">Transmembrane helix</keyword>
<dbReference type="InterPro" id="IPR002213">
    <property type="entry name" value="UDP_glucos_trans"/>
</dbReference>
<feature type="signal peptide" evidence="5">
    <location>
        <begin position="1"/>
        <end position="16"/>
    </location>
</feature>
<dbReference type="EMBL" id="JALNTZ010000002">
    <property type="protein sequence ID" value="KAJ3663944.1"/>
    <property type="molecule type" value="Genomic_DNA"/>
</dbReference>
<evidence type="ECO:0000313" key="7">
    <source>
        <dbReference type="Proteomes" id="UP001168821"/>
    </source>
</evidence>
<keyword evidence="5" id="KW-0472">Membrane</keyword>
<evidence type="ECO:0000256" key="2">
    <source>
        <dbReference type="ARBA" id="ARBA00022676"/>
    </source>
</evidence>
<comment type="catalytic activity">
    <reaction evidence="5">
        <text>glucuronate acceptor + UDP-alpha-D-glucuronate = acceptor beta-D-glucuronoside + UDP + H(+)</text>
        <dbReference type="Rhea" id="RHEA:21032"/>
        <dbReference type="ChEBI" id="CHEBI:15378"/>
        <dbReference type="ChEBI" id="CHEBI:58052"/>
        <dbReference type="ChEBI" id="CHEBI:58223"/>
        <dbReference type="ChEBI" id="CHEBI:132367"/>
        <dbReference type="ChEBI" id="CHEBI:132368"/>
        <dbReference type="EC" id="2.4.1.17"/>
    </reaction>
</comment>
<feature type="chain" id="PRO_5041484897" description="UDP-glucuronosyltransferase" evidence="5">
    <location>
        <begin position="17"/>
        <end position="502"/>
    </location>
</feature>
<dbReference type="PROSITE" id="PS00375">
    <property type="entry name" value="UDPGT"/>
    <property type="match status" value="1"/>
</dbReference>
<dbReference type="CDD" id="cd03784">
    <property type="entry name" value="GT1_Gtf-like"/>
    <property type="match status" value="1"/>
</dbReference>
<dbReference type="Gene3D" id="3.40.50.2000">
    <property type="entry name" value="Glycogen Phosphorylase B"/>
    <property type="match status" value="1"/>
</dbReference>
<feature type="transmembrane region" description="Helical" evidence="5">
    <location>
        <begin position="465"/>
        <end position="489"/>
    </location>
</feature>
<dbReference type="GO" id="GO:0015020">
    <property type="term" value="F:glucuronosyltransferase activity"/>
    <property type="evidence" value="ECO:0007669"/>
    <property type="project" value="UniProtKB-EC"/>
</dbReference>
<comment type="caution">
    <text evidence="6">The sequence shown here is derived from an EMBL/GenBank/DDBJ whole genome shotgun (WGS) entry which is preliminary data.</text>
</comment>
<evidence type="ECO:0000256" key="1">
    <source>
        <dbReference type="ARBA" id="ARBA00009995"/>
    </source>
</evidence>
<dbReference type="EC" id="2.4.1.17" evidence="5"/>
<dbReference type="InterPro" id="IPR035595">
    <property type="entry name" value="UDP_glycos_trans_CS"/>
</dbReference>
<keyword evidence="5" id="KW-0732">Signal</keyword>
<evidence type="ECO:0000313" key="6">
    <source>
        <dbReference type="EMBL" id="KAJ3663944.1"/>
    </source>
</evidence>
<comment type="subcellular location">
    <subcellularLocation>
        <location evidence="5">Membrane</location>
        <topology evidence="5">Single-pass membrane protein</topology>
    </subcellularLocation>
</comment>
<name>A0AA38J3R1_9CUCU</name>
<comment type="similarity">
    <text evidence="1 4">Belongs to the UDP-glycosyltransferase family.</text>
</comment>
<sequence length="502" mass="57258">MYSVWLLILCTTNVFSTNILYISPVPSPSHHIWNRIFGFELAKRGHNVTFFSPDNDNNESGNYSHILMDGLYDQFNKNINLKDMLDYTATQAITEFVKMCMVSCEAYLESKGLQFILNYPSNFKFSLIIFDVSMGSCLYPLLHRFDYPPAVAVTPFLLPPYVAYNFGNLLNPSYTPWYNLPYSHEMTFMQRVWNSAHMYTEIILRNVKLYKDEHEKTKQIFGEVPPMEVLERHFSLLLTNTNPILNGPQPLAPNVIAVGGLHTRKPSQVPQDLLTILDGATNGVILFSLGTNIRSDQIDHKARKAVLDAFSKIKETVIWKFESTIDGLPKNVIVREWLPQNDILGHPNVKLLFGHGGGLSIQEAIYHGVPIICVPFMLDQHFNAHNLVAKKLGILLEFRLITTDYVLKKLREILDDPTYVNNVRKLSRQFRDQAITPLDKAVFWAEYVMRHGGANFSTSFRDSSFYSLLGLDVCGLLIVIIASISIVVFKLVKLNLMWINTV</sequence>
<organism evidence="6 7">
    <name type="scientific">Zophobas morio</name>
    <dbReference type="NCBI Taxonomy" id="2755281"/>
    <lineage>
        <taxon>Eukaryota</taxon>
        <taxon>Metazoa</taxon>
        <taxon>Ecdysozoa</taxon>
        <taxon>Arthropoda</taxon>
        <taxon>Hexapoda</taxon>
        <taxon>Insecta</taxon>
        <taxon>Pterygota</taxon>
        <taxon>Neoptera</taxon>
        <taxon>Endopterygota</taxon>
        <taxon>Coleoptera</taxon>
        <taxon>Polyphaga</taxon>
        <taxon>Cucujiformia</taxon>
        <taxon>Tenebrionidae</taxon>
        <taxon>Zophobas</taxon>
    </lineage>
</organism>
<dbReference type="AlphaFoldDB" id="A0AA38J3R1"/>
<keyword evidence="3 4" id="KW-0808">Transferase</keyword>
<accession>A0AA38J3R1</accession>
<evidence type="ECO:0000256" key="3">
    <source>
        <dbReference type="ARBA" id="ARBA00022679"/>
    </source>
</evidence>
<dbReference type="SUPFAM" id="SSF53756">
    <property type="entry name" value="UDP-Glycosyltransferase/glycogen phosphorylase"/>
    <property type="match status" value="1"/>
</dbReference>
<dbReference type="Pfam" id="PF00201">
    <property type="entry name" value="UDPGT"/>
    <property type="match status" value="1"/>
</dbReference>
<proteinExistence type="inferred from homology"/>
<evidence type="ECO:0000256" key="4">
    <source>
        <dbReference type="RuleBase" id="RU003718"/>
    </source>
</evidence>
<dbReference type="PANTHER" id="PTHR48043">
    <property type="entry name" value="EG:EG0003.4 PROTEIN-RELATED"/>
    <property type="match status" value="1"/>
</dbReference>
<protein>
    <recommendedName>
        <fullName evidence="5">UDP-glucuronosyltransferase</fullName>
        <ecNumber evidence="5">2.4.1.17</ecNumber>
    </recommendedName>
</protein>
<evidence type="ECO:0000256" key="5">
    <source>
        <dbReference type="RuleBase" id="RU362059"/>
    </source>
</evidence>
<dbReference type="PANTHER" id="PTHR48043:SF159">
    <property type="entry name" value="EG:EG0003.4 PROTEIN-RELATED"/>
    <property type="match status" value="1"/>
</dbReference>